<dbReference type="Gene3D" id="3.90.550.10">
    <property type="entry name" value="Spore Coat Polysaccharide Biosynthesis Protein SpsA, Chain A"/>
    <property type="match status" value="1"/>
</dbReference>
<comment type="similarity">
    <text evidence="2">Belongs to the glycosyltransferase 2 family.</text>
</comment>
<evidence type="ECO:0000256" key="3">
    <source>
        <dbReference type="ARBA" id="ARBA00022676"/>
    </source>
</evidence>
<evidence type="ECO:0000256" key="2">
    <source>
        <dbReference type="ARBA" id="ARBA00006739"/>
    </source>
</evidence>
<dbReference type="STRING" id="1324314.BVG16_17810"/>
<dbReference type="Proteomes" id="UP000190188">
    <property type="component" value="Unassembled WGS sequence"/>
</dbReference>
<keyword evidence="7" id="KW-1185">Reference proteome</keyword>
<dbReference type="InterPro" id="IPR029044">
    <property type="entry name" value="Nucleotide-diphossugar_trans"/>
</dbReference>
<dbReference type="Pfam" id="PF00535">
    <property type="entry name" value="Glycos_transf_2"/>
    <property type="match status" value="1"/>
</dbReference>
<dbReference type="PANTHER" id="PTHR43179:SF12">
    <property type="entry name" value="GALACTOFURANOSYLTRANSFERASE GLFT2"/>
    <property type="match status" value="1"/>
</dbReference>
<evidence type="ECO:0000256" key="4">
    <source>
        <dbReference type="ARBA" id="ARBA00022679"/>
    </source>
</evidence>
<proteinExistence type="inferred from homology"/>
<dbReference type="RefSeq" id="WP_078500200.1">
    <property type="nucleotide sequence ID" value="NZ_MSZX01000007.1"/>
</dbReference>
<gene>
    <name evidence="6" type="ORF">BVG16_17810</name>
</gene>
<evidence type="ECO:0000313" key="7">
    <source>
        <dbReference type="Proteomes" id="UP000190188"/>
    </source>
</evidence>
<evidence type="ECO:0000256" key="1">
    <source>
        <dbReference type="ARBA" id="ARBA00004776"/>
    </source>
</evidence>
<evidence type="ECO:0000313" key="6">
    <source>
        <dbReference type="EMBL" id="OPA76073.1"/>
    </source>
</evidence>
<dbReference type="InterPro" id="IPR001173">
    <property type="entry name" value="Glyco_trans_2-like"/>
</dbReference>
<dbReference type="CDD" id="cd04186">
    <property type="entry name" value="GT_2_like_c"/>
    <property type="match status" value="1"/>
</dbReference>
<name>A0A1T2X901_9BACL</name>
<dbReference type="OrthoDB" id="9771846at2"/>
<dbReference type="EMBL" id="MSZX01000007">
    <property type="protein sequence ID" value="OPA76073.1"/>
    <property type="molecule type" value="Genomic_DNA"/>
</dbReference>
<evidence type="ECO:0000259" key="5">
    <source>
        <dbReference type="Pfam" id="PF00535"/>
    </source>
</evidence>
<sequence>MRTVSVHIVTYNSANDIIDCLDGVFKQSYPIQQIIVVDNASHDNIREVLQPYNDRVHIIFNTENLGFAPGHNQAMRISQADYFLVLNPDVTLDREYVARLVNSSEQNPKIGSATGRLLLKSNPHIIDSTGLVMNRARRAFDRGAGEPSDLWNGSGEVFGVSGAAALYSRDMVEDISIEGQFYDESFFAYKEDVDVAWRAQNYGWISYYNADAIAYHERGWKKGSRNQQPLFIRQYSYINRYKMIYKNDSRRNLFRNLIQILPFEIASVGYALLRDPKVLRSWVSFYRELPALRHKKNIIQNKTNSDI</sequence>
<dbReference type="PANTHER" id="PTHR43179">
    <property type="entry name" value="RHAMNOSYLTRANSFERASE WBBL"/>
    <property type="match status" value="1"/>
</dbReference>
<comment type="pathway">
    <text evidence="1">Cell wall biogenesis; cell wall polysaccharide biosynthesis.</text>
</comment>
<keyword evidence="3" id="KW-0328">Glycosyltransferase</keyword>
<dbReference type="AlphaFoldDB" id="A0A1T2X901"/>
<comment type="caution">
    <text evidence="6">The sequence shown here is derived from an EMBL/GenBank/DDBJ whole genome shotgun (WGS) entry which is preliminary data.</text>
</comment>
<dbReference type="SUPFAM" id="SSF53448">
    <property type="entry name" value="Nucleotide-diphospho-sugar transferases"/>
    <property type="match status" value="1"/>
</dbReference>
<reference evidence="6 7" key="1">
    <citation type="submission" date="2017-01" db="EMBL/GenBank/DDBJ databases">
        <title>Genome analysis of Paenibacillus selenitrireducens ES3-24.</title>
        <authorList>
            <person name="Xu D."/>
            <person name="Yao R."/>
            <person name="Zheng S."/>
        </authorList>
    </citation>
    <scope>NUCLEOTIDE SEQUENCE [LARGE SCALE GENOMIC DNA]</scope>
    <source>
        <strain evidence="6 7">ES3-24</strain>
    </source>
</reference>
<feature type="domain" description="Glycosyltransferase 2-like" evidence="5">
    <location>
        <begin position="5"/>
        <end position="129"/>
    </location>
</feature>
<accession>A0A1T2X901</accession>
<keyword evidence="4 6" id="KW-0808">Transferase</keyword>
<protein>
    <submittedName>
        <fullName evidence="6">Glycosyl transferase</fullName>
    </submittedName>
</protein>
<organism evidence="6 7">
    <name type="scientific">Paenibacillus selenitireducens</name>
    <dbReference type="NCBI Taxonomy" id="1324314"/>
    <lineage>
        <taxon>Bacteria</taxon>
        <taxon>Bacillati</taxon>
        <taxon>Bacillota</taxon>
        <taxon>Bacilli</taxon>
        <taxon>Bacillales</taxon>
        <taxon>Paenibacillaceae</taxon>
        <taxon>Paenibacillus</taxon>
    </lineage>
</organism>
<dbReference type="GO" id="GO:0016757">
    <property type="term" value="F:glycosyltransferase activity"/>
    <property type="evidence" value="ECO:0007669"/>
    <property type="project" value="UniProtKB-KW"/>
</dbReference>